<accession>A0A2T9X9V7</accession>
<dbReference type="EMBL" id="QEFD01000063">
    <property type="protein sequence ID" value="PVU76877.1"/>
    <property type="molecule type" value="Genomic_DNA"/>
</dbReference>
<sequence length="220" mass="26232">MKFEDVIKSLYLQSKLIKLEEKEYVIKCYSTSAGIKWYFISSFFKSYPYASSPRERMNREIDFFTRKWREIGTPKIIDMDYDTNCIMRDYIKGRPIETEEDFLMLGKAFKIIHENGLSLGDTKIENFIVNEKIYVIDAEQAIQTKEEKYFAWDILVFLLFLSYKYINDLKNFEKMSRAFLNSYKPTQKEISYILDIRNINVLTLFPPMALNLIKKIIAEL</sequence>
<keyword evidence="1" id="KW-0723">Serine/threonine-protein kinase</keyword>
<proteinExistence type="predicted"/>
<organism evidence="1 2">
    <name type="scientific">Acidianus hospitalis</name>
    <dbReference type="NCBI Taxonomy" id="563177"/>
    <lineage>
        <taxon>Archaea</taxon>
        <taxon>Thermoproteota</taxon>
        <taxon>Thermoprotei</taxon>
        <taxon>Sulfolobales</taxon>
        <taxon>Sulfolobaceae</taxon>
        <taxon>Acidianus</taxon>
    </lineage>
</organism>
<evidence type="ECO:0000313" key="2">
    <source>
        <dbReference type="Proteomes" id="UP000245638"/>
    </source>
</evidence>
<keyword evidence="1" id="KW-0418">Kinase</keyword>
<dbReference type="SUPFAM" id="SSF56112">
    <property type="entry name" value="Protein kinase-like (PK-like)"/>
    <property type="match status" value="1"/>
</dbReference>
<dbReference type="InterPro" id="IPR011009">
    <property type="entry name" value="Kinase-like_dom_sf"/>
</dbReference>
<name>A0A2T9X9V7_9CREN</name>
<protein>
    <submittedName>
        <fullName evidence="1">Serine/threonine protein kinase</fullName>
    </submittedName>
</protein>
<gene>
    <name evidence="1" type="ORF">DDW13_01970</name>
</gene>
<comment type="caution">
    <text evidence="1">The sequence shown here is derived from an EMBL/GenBank/DDBJ whole genome shotgun (WGS) entry which is preliminary data.</text>
</comment>
<evidence type="ECO:0000313" key="1">
    <source>
        <dbReference type="EMBL" id="PVU76877.1"/>
    </source>
</evidence>
<dbReference type="AlphaFoldDB" id="A0A2T9X9V7"/>
<reference evidence="1 2" key="1">
    <citation type="journal article" date="2015" name="Appl. Environ. Microbiol.">
        <title>Nanoarchaeota, Their Sulfolobales Host, and Nanoarchaeota Virus Distribution across Yellowstone National Park Hot Springs.</title>
        <authorList>
            <person name="Munson-McGee J.H."/>
            <person name="Field E.K."/>
            <person name="Bateson M."/>
            <person name="Rooney C."/>
            <person name="Stepanauskas R."/>
            <person name="Young M.J."/>
        </authorList>
    </citation>
    <scope>NUCLEOTIDE SEQUENCE [LARGE SCALE GENOMIC DNA]</scope>
    <source>
        <strain evidence="1">SCGC AC-742_N10</strain>
    </source>
</reference>
<dbReference type="Proteomes" id="UP000245638">
    <property type="component" value="Unassembled WGS sequence"/>
</dbReference>
<dbReference type="Gene3D" id="1.10.510.10">
    <property type="entry name" value="Transferase(Phosphotransferase) domain 1"/>
    <property type="match status" value="1"/>
</dbReference>
<dbReference type="GO" id="GO:0004674">
    <property type="term" value="F:protein serine/threonine kinase activity"/>
    <property type="evidence" value="ECO:0007669"/>
    <property type="project" value="UniProtKB-KW"/>
</dbReference>
<keyword evidence="1" id="KW-0808">Transferase</keyword>